<reference evidence="2 3" key="1">
    <citation type="submission" date="2019-12" db="EMBL/GenBank/DDBJ databases">
        <title>Chromosome-level assembly of the Caenorhabditis remanei genome.</title>
        <authorList>
            <person name="Teterina A.A."/>
            <person name="Willis J.H."/>
            <person name="Phillips P.C."/>
        </authorList>
    </citation>
    <scope>NUCLEOTIDE SEQUENCE [LARGE SCALE GENOMIC DNA]</scope>
    <source>
        <strain evidence="2 3">PX506</strain>
        <tissue evidence="2">Whole organism</tissue>
    </source>
</reference>
<dbReference type="CTD" id="9799240"/>
<sequence>MPRRRPPNRARDAELEQEHELFSVIKEVEILSIYCVYNYLYHQICTIQGGDEFRIFGSPLLVKISMCLGQCVVIRFMATVKRFPSWILIGLTVFNFILRMASLFTDFETYLYLMADRENSLLYLRYIGLLCFLFYFKFSVETFIKVMRYLMQRRHMY</sequence>
<proteinExistence type="predicted"/>
<dbReference type="RefSeq" id="XP_003108484.2">
    <property type="nucleotide sequence ID" value="XM_003108436.2"/>
</dbReference>
<keyword evidence="1" id="KW-1133">Transmembrane helix</keyword>
<dbReference type="AlphaFoldDB" id="A0A6A5GVM8"/>
<dbReference type="Proteomes" id="UP000483820">
    <property type="component" value="Chromosome IV"/>
</dbReference>
<dbReference type="EMBL" id="WUAV01000004">
    <property type="protein sequence ID" value="KAF1758599.1"/>
    <property type="molecule type" value="Genomic_DNA"/>
</dbReference>
<accession>A0A6A5GVM8</accession>
<name>A0A6A5GVM8_CAERE</name>
<feature type="transmembrane region" description="Helical" evidence="1">
    <location>
        <begin position="85"/>
        <end position="104"/>
    </location>
</feature>
<gene>
    <name evidence="2" type="ORF">GCK72_015058</name>
</gene>
<keyword evidence="1" id="KW-0812">Transmembrane</keyword>
<comment type="caution">
    <text evidence="2">The sequence shown here is derived from an EMBL/GenBank/DDBJ whole genome shotgun (WGS) entry which is preliminary data.</text>
</comment>
<keyword evidence="1" id="KW-0472">Membrane</keyword>
<protein>
    <submittedName>
        <fullName evidence="2">Uncharacterized protein</fullName>
    </submittedName>
</protein>
<organism evidence="2 3">
    <name type="scientific">Caenorhabditis remanei</name>
    <name type="common">Caenorhabditis vulgaris</name>
    <dbReference type="NCBI Taxonomy" id="31234"/>
    <lineage>
        <taxon>Eukaryota</taxon>
        <taxon>Metazoa</taxon>
        <taxon>Ecdysozoa</taxon>
        <taxon>Nematoda</taxon>
        <taxon>Chromadorea</taxon>
        <taxon>Rhabditida</taxon>
        <taxon>Rhabditina</taxon>
        <taxon>Rhabditomorpha</taxon>
        <taxon>Rhabditoidea</taxon>
        <taxon>Rhabditidae</taxon>
        <taxon>Peloderinae</taxon>
        <taxon>Caenorhabditis</taxon>
    </lineage>
</organism>
<feature type="transmembrane region" description="Helical" evidence="1">
    <location>
        <begin position="124"/>
        <end position="144"/>
    </location>
</feature>
<dbReference type="KEGG" id="crq:GCK72_015058"/>
<dbReference type="GeneID" id="9799240"/>
<evidence type="ECO:0000313" key="2">
    <source>
        <dbReference type="EMBL" id="KAF1758599.1"/>
    </source>
</evidence>
<evidence type="ECO:0000256" key="1">
    <source>
        <dbReference type="SAM" id="Phobius"/>
    </source>
</evidence>
<evidence type="ECO:0000313" key="3">
    <source>
        <dbReference type="Proteomes" id="UP000483820"/>
    </source>
</evidence>